<evidence type="ECO:0000313" key="3">
    <source>
        <dbReference type="Proteomes" id="UP001159370"/>
    </source>
</evidence>
<dbReference type="CDD" id="cd03809">
    <property type="entry name" value="GT4_MtfB-like"/>
    <property type="match status" value="1"/>
</dbReference>
<dbReference type="PANTHER" id="PTHR46401:SF8">
    <property type="entry name" value="BLL6006 PROTEIN"/>
    <property type="match status" value="1"/>
</dbReference>
<feature type="domain" description="Glycosyl transferase family 1" evidence="1">
    <location>
        <begin position="224"/>
        <end position="380"/>
    </location>
</feature>
<dbReference type="Proteomes" id="UP001159370">
    <property type="component" value="Unassembled WGS sequence"/>
</dbReference>
<evidence type="ECO:0000313" key="2">
    <source>
        <dbReference type="EMBL" id="MDH6063306.1"/>
    </source>
</evidence>
<reference evidence="2 3" key="1">
    <citation type="journal article" date="2023" name="J. Phycol.">
        <title>Chrysosporum ovalisporum is synonymous with the true-branching cyanobacterium Umezakia natans (Nostocales/Aphanizomenonaceae).</title>
        <authorList>
            <person name="McGregor G.B."/>
            <person name="Sendall B.C."/>
            <person name="Niiyama Y."/>
            <person name="Tuji A."/>
            <person name="Willis A."/>
        </authorList>
    </citation>
    <scope>NUCLEOTIDE SEQUENCE [LARGE SCALE GENOMIC DNA]</scope>
    <source>
        <strain evidence="2 3">FSS-62</strain>
    </source>
</reference>
<comment type="caution">
    <text evidence="2">The sequence shown here is derived from an EMBL/GenBank/DDBJ whole genome shotgun (WGS) entry which is preliminary data.</text>
</comment>
<dbReference type="PANTHER" id="PTHR46401">
    <property type="entry name" value="GLYCOSYLTRANSFERASE WBBK-RELATED"/>
    <property type="match status" value="1"/>
</dbReference>
<dbReference type="GO" id="GO:0016757">
    <property type="term" value="F:glycosyltransferase activity"/>
    <property type="evidence" value="ECO:0007669"/>
    <property type="project" value="InterPro"/>
</dbReference>
<dbReference type="InterPro" id="IPR001296">
    <property type="entry name" value="Glyco_trans_1"/>
</dbReference>
<protein>
    <submittedName>
        <fullName evidence="2">Glycosyltransferase family 4 protein</fullName>
    </submittedName>
</protein>
<dbReference type="AlphaFoldDB" id="A0AA43GX08"/>
<dbReference type="Pfam" id="PF00534">
    <property type="entry name" value="Glycos_transf_1"/>
    <property type="match status" value="1"/>
</dbReference>
<dbReference type="Gene3D" id="3.40.50.2000">
    <property type="entry name" value="Glycogen Phosphorylase B"/>
    <property type="match status" value="2"/>
</dbReference>
<gene>
    <name evidence="2" type="ORF">NWP23_05840</name>
</gene>
<dbReference type="EMBL" id="JANQDL010000041">
    <property type="protein sequence ID" value="MDH6063306.1"/>
    <property type="molecule type" value="Genomic_DNA"/>
</dbReference>
<evidence type="ECO:0000259" key="1">
    <source>
        <dbReference type="Pfam" id="PF00534"/>
    </source>
</evidence>
<dbReference type="SUPFAM" id="SSF53756">
    <property type="entry name" value="UDP-Glycosyltransferase/glycogen phosphorylase"/>
    <property type="match status" value="1"/>
</dbReference>
<dbReference type="RefSeq" id="WP_280700534.1">
    <property type="nucleotide sequence ID" value="NZ_JANQDL010000041.1"/>
</dbReference>
<accession>A0AA43GX08</accession>
<proteinExistence type="predicted"/>
<name>A0AA43GX08_9CYAN</name>
<sequence length="408" mass="47127">MKIGYYLGSASLHGGGTAPYTWRILDLLLSHIKNNDIEMIILCTEEVQKDCIELINKYQAKAEIYLLSYNFNLFERLGRILGIVVGKILDKLKIKSKLALIFNPSYAQFASLDIDLLHVPYQTPPIYDLPYPFIVTMHDVQELHFPEFFTPEQRAYRAENYWKSLKFASGVVVSFNHVKQDLIKYFHLLESKIYVCPLPYKQIKLASPSKEEAEFYTKKYSNLKDFILYPAQTWQHKNHLSLIKVIELIKAQHQRSISLVCTGKKNSFFEETIEKHLINSPVSEQVHFMDIVPETELYWLYKNCALVVVPTLYEAGSFPLLEAMSLTVPVICSSVTSLPETIGDSRFIFDPLNIEQIGDLIMKMLSDKQLVKDNIKNSQSRIDELNEINTFAYILNAWEKTELLRCSS</sequence>
<organism evidence="2 3">
    <name type="scientific">Umezakia ovalisporum FSS-62</name>
    <dbReference type="NCBI Taxonomy" id="2971776"/>
    <lineage>
        <taxon>Bacteria</taxon>
        <taxon>Bacillati</taxon>
        <taxon>Cyanobacteriota</taxon>
        <taxon>Cyanophyceae</taxon>
        <taxon>Nostocales</taxon>
        <taxon>Nodulariaceae</taxon>
        <taxon>Umezakia</taxon>
    </lineage>
</organism>